<keyword evidence="5" id="KW-1185">Reference proteome</keyword>
<accession>B8C8B5</accession>
<dbReference type="CDD" id="cd00083">
    <property type="entry name" value="bHLH_SF"/>
    <property type="match status" value="1"/>
</dbReference>
<feature type="domain" description="BHLH" evidence="3">
    <location>
        <begin position="635"/>
        <end position="687"/>
    </location>
</feature>
<proteinExistence type="predicted"/>
<organism evidence="4 5">
    <name type="scientific">Thalassiosira pseudonana</name>
    <name type="common">Marine diatom</name>
    <name type="synonym">Cyclotella nana</name>
    <dbReference type="NCBI Taxonomy" id="35128"/>
    <lineage>
        <taxon>Eukaryota</taxon>
        <taxon>Sar</taxon>
        <taxon>Stramenopiles</taxon>
        <taxon>Ochrophyta</taxon>
        <taxon>Bacillariophyta</taxon>
        <taxon>Coscinodiscophyceae</taxon>
        <taxon>Thalassiosirophycidae</taxon>
        <taxon>Thalassiosirales</taxon>
        <taxon>Thalassiosiraceae</taxon>
        <taxon>Thalassiosira</taxon>
    </lineage>
</organism>
<dbReference type="SUPFAM" id="SSF47459">
    <property type="entry name" value="HLH, helix-loop-helix DNA-binding domain"/>
    <property type="match status" value="1"/>
</dbReference>
<dbReference type="InParanoid" id="B8C8B5"/>
<evidence type="ECO:0000256" key="1">
    <source>
        <dbReference type="ARBA" id="ARBA00023125"/>
    </source>
</evidence>
<dbReference type="CDD" id="cd00130">
    <property type="entry name" value="PAS"/>
    <property type="match status" value="1"/>
</dbReference>
<reference evidence="4 5" key="1">
    <citation type="journal article" date="2004" name="Science">
        <title>The genome of the diatom Thalassiosira pseudonana: ecology, evolution, and metabolism.</title>
        <authorList>
            <person name="Armbrust E.V."/>
            <person name="Berges J.A."/>
            <person name="Bowler C."/>
            <person name="Green B.R."/>
            <person name="Martinez D."/>
            <person name="Putnam N.H."/>
            <person name="Zhou S."/>
            <person name="Allen A.E."/>
            <person name="Apt K.E."/>
            <person name="Bechner M."/>
            <person name="Brzezinski M.A."/>
            <person name="Chaal B.K."/>
            <person name="Chiovitti A."/>
            <person name="Davis A.K."/>
            <person name="Demarest M.S."/>
            <person name="Detter J.C."/>
            <person name="Glavina T."/>
            <person name="Goodstein D."/>
            <person name="Hadi M.Z."/>
            <person name="Hellsten U."/>
            <person name="Hildebrand M."/>
            <person name="Jenkins B.D."/>
            <person name="Jurka J."/>
            <person name="Kapitonov V.V."/>
            <person name="Kroger N."/>
            <person name="Lau W.W."/>
            <person name="Lane T.W."/>
            <person name="Larimer F.W."/>
            <person name="Lippmeier J.C."/>
            <person name="Lucas S."/>
            <person name="Medina M."/>
            <person name="Montsant A."/>
            <person name="Obornik M."/>
            <person name="Parker M.S."/>
            <person name="Palenik B."/>
            <person name="Pazour G.J."/>
            <person name="Richardson P.M."/>
            <person name="Rynearson T.A."/>
            <person name="Saito M.A."/>
            <person name="Schwartz D.C."/>
            <person name="Thamatrakoln K."/>
            <person name="Valentin K."/>
            <person name="Vardi A."/>
            <person name="Wilkerson F.P."/>
            <person name="Rokhsar D.S."/>
        </authorList>
    </citation>
    <scope>NUCLEOTIDE SEQUENCE [LARGE SCALE GENOMIC DNA]</scope>
    <source>
        <strain evidence="4 5">CCMP1335</strain>
    </source>
</reference>
<feature type="region of interest" description="Disordered" evidence="2">
    <location>
        <begin position="794"/>
        <end position="816"/>
    </location>
</feature>
<dbReference type="eggNOG" id="ENOG502SPVD">
    <property type="taxonomic scope" value="Eukaryota"/>
</dbReference>
<feature type="compositionally biased region" description="Gly residues" evidence="2">
    <location>
        <begin position="802"/>
        <end position="815"/>
    </location>
</feature>
<evidence type="ECO:0000256" key="2">
    <source>
        <dbReference type="SAM" id="MobiDB-lite"/>
    </source>
</evidence>
<dbReference type="PROSITE" id="PS50888">
    <property type="entry name" value="BHLH"/>
    <property type="match status" value="1"/>
</dbReference>
<feature type="region of interest" description="Disordered" evidence="2">
    <location>
        <begin position="318"/>
        <end position="367"/>
    </location>
</feature>
<gene>
    <name evidence="4" type="ORF">THAPSDRAFT_24007</name>
</gene>
<dbReference type="GeneID" id="7448073"/>
<dbReference type="Pfam" id="PF00010">
    <property type="entry name" value="HLH"/>
    <property type="match status" value="1"/>
</dbReference>
<dbReference type="AlphaFoldDB" id="B8C8B5"/>
<dbReference type="SUPFAM" id="SSF55785">
    <property type="entry name" value="PYP-like sensor domain (PAS domain)"/>
    <property type="match status" value="1"/>
</dbReference>
<dbReference type="EMBL" id="CM000645">
    <property type="protein sequence ID" value="EED90455.1"/>
    <property type="molecule type" value="Genomic_DNA"/>
</dbReference>
<reference evidence="4 5" key="2">
    <citation type="journal article" date="2008" name="Nature">
        <title>The Phaeodactylum genome reveals the evolutionary history of diatom genomes.</title>
        <authorList>
            <person name="Bowler C."/>
            <person name="Allen A.E."/>
            <person name="Badger J.H."/>
            <person name="Grimwood J."/>
            <person name="Jabbari K."/>
            <person name="Kuo A."/>
            <person name="Maheswari U."/>
            <person name="Martens C."/>
            <person name="Maumus F."/>
            <person name="Otillar R.P."/>
            <person name="Rayko E."/>
            <person name="Salamov A."/>
            <person name="Vandepoele K."/>
            <person name="Beszteri B."/>
            <person name="Gruber A."/>
            <person name="Heijde M."/>
            <person name="Katinka M."/>
            <person name="Mock T."/>
            <person name="Valentin K."/>
            <person name="Verret F."/>
            <person name="Berges J.A."/>
            <person name="Brownlee C."/>
            <person name="Cadoret J.P."/>
            <person name="Chiovitti A."/>
            <person name="Choi C.J."/>
            <person name="Coesel S."/>
            <person name="De Martino A."/>
            <person name="Detter J.C."/>
            <person name="Durkin C."/>
            <person name="Falciatore A."/>
            <person name="Fournet J."/>
            <person name="Haruta M."/>
            <person name="Huysman M.J."/>
            <person name="Jenkins B.D."/>
            <person name="Jiroutova K."/>
            <person name="Jorgensen R.E."/>
            <person name="Joubert Y."/>
            <person name="Kaplan A."/>
            <person name="Kroger N."/>
            <person name="Kroth P.G."/>
            <person name="La Roche J."/>
            <person name="Lindquist E."/>
            <person name="Lommer M."/>
            <person name="Martin-Jezequel V."/>
            <person name="Lopez P.J."/>
            <person name="Lucas S."/>
            <person name="Mangogna M."/>
            <person name="McGinnis K."/>
            <person name="Medlin L.K."/>
            <person name="Montsant A."/>
            <person name="Oudot-Le Secq M.P."/>
            <person name="Napoli C."/>
            <person name="Obornik M."/>
            <person name="Parker M.S."/>
            <person name="Petit J.L."/>
            <person name="Porcel B.M."/>
            <person name="Poulsen N."/>
            <person name="Robison M."/>
            <person name="Rychlewski L."/>
            <person name="Rynearson T.A."/>
            <person name="Schmutz J."/>
            <person name="Shapiro H."/>
            <person name="Siaut M."/>
            <person name="Stanley M."/>
            <person name="Sussman M.R."/>
            <person name="Taylor A.R."/>
            <person name="Vardi A."/>
            <person name="von Dassow P."/>
            <person name="Vyverman W."/>
            <person name="Willis A."/>
            <person name="Wyrwicz L.S."/>
            <person name="Rokhsar D.S."/>
            <person name="Weissenbach J."/>
            <person name="Armbrust E.V."/>
            <person name="Green B.R."/>
            <person name="Van de Peer Y."/>
            <person name="Grigoriev I.V."/>
        </authorList>
    </citation>
    <scope>NUCLEOTIDE SEQUENCE [LARGE SCALE GENOMIC DNA]</scope>
    <source>
        <strain evidence="4 5">CCMP1335</strain>
    </source>
</reference>
<dbReference type="PANTHER" id="PTHR13935:SF106">
    <property type="entry name" value="ACHAETE-SCUTE COMPLEX PROTEIN T5-RELATED"/>
    <property type="match status" value="1"/>
</dbReference>
<dbReference type="Proteomes" id="UP000001449">
    <property type="component" value="Chromosome 9"/>
</dbReference>
<sequence length="993" mass="105144">MYPNKIQFTSERRQIAQVAGTTPTKTDAFEMKLKWSPLALSKKEVRNAPDMEIRSTQMSNNKTTTTMKNQSRKAAQTASIGNQDMMTFMPSPPSLGVQATTTTTTTVHESSQPQQLQSTQNQNAMSVPHDINNKSGSDKAAMPPIPSATPIDPTSAPPKLQPPPSTSSSSEVPNPLPSLRNIDRGDSMDDDAFNASLDALLKEAAGGDDDAAGGDVRFASQFVRGNSFEASYDASSYDGDGLLGPATSTTTTGTSQGGLMEEDMVGNTGQQRGRKRQLMGSEGVPVAFVGGTSRGATFVTETSSVTSESVAAVLASGPVVKKDGSNEDQPHSLHHHRQKPAAARREKGKQQGSGGALDKKQEKGAQGIALPQVAQSNQTTMMGNSSSINNGNACLPQPYYSARGIVQLPPMLLNSQPVSVSANGAGIPSGGKTAGDLFSGSPPLPQQQQLQFAAAPIATLPQHQIPTSLSCFGMPQQQPQQQAVTFAPGFIPLNTNGQLNSTTSPWDTTAVLASLQFPSQAMTSQAGMPSFDTSLGTLMKPIAPPNAASAAPAPVNTTVAQQPLSIPSNLTQMTGNLAPPVVKSNASVAASAVASRASSAASRQSYNTKSTAYSDSKRKWGSSLAVSEDESDKKKRRNERNLREQERSHRITDRIAELKGVLSEAGVHFKQDRYSTLVSVVNYIKQLQKRSQSLDEEHKKLLETIATADRLVNSNVNSGTTTVQTHMDALGENTSSSSNDDDEFLVFVQGIDYKFIFASCGVALAIASVDGRFVDCNEEFLRITDYTRKELLGEDDAEGKKGQGGTGNGGGGASGGVVTVSTSTSANSAALMSVASAAAVGGHASNGCTSHESRPPPEIHIRKPHLSLFNLLGREDMEAVYAAMSRMLRSSAPEHNSQRGGSNGNGSGKDESTMPRSSSSDSLTRSTEESSSGNEISGEGDKILRYTVDHWSGKVKHTRRKHEMLQLNISLVRTADGRPKFFNCALSELESTE</sequence>
<protein>
    <recommendedName>
        <fullName evidence="3">BHLH domain-containing protein</fullName>
    </recommendedName>
</protein>
<dbReference type="InterPro" id="IPR036638">
    <property type="entry name" value="HLH_DNA-bd_sf"/>
</dbReference>
<keyword evidence="1" id="KW-0238">DNA-binding</keyword>
<dbReference type="STRING" id="35128.B8C8B5"/>
<dbReference type="PaxDb" id="35128-Thaps24007"/>
<feature type="compositionally biased region" description="Polar residues" evidence="2">
    <location>
        <begin position="72"/>
        <end position="85"/>
    </location>
</feature>
<feature type="region of interest" description="Disordered" evidence="2">
    <location>
        <begin position="597"/>
        <end position="648"/>
    </location>
</feature>
<dbReference type="GO" id="GO:0006357">
    <property type="term" value="P:regulation of transcription by RNA polymerase II"/>
    <property type="evidence" value="ECO:0000318"/>
    <property type="project" value="GO_Central"/>
</dbReference>
<dbReference type="GO" id="GO:0000981">
    <property type="term" value="F:DNA-binding transcription factor activity, RNA polymerase II-specific"/>
    <property type="evidence" value="ECO:0000318"/>
    <property type="project" value="GO_Central"/>
</dbReference>
<dbReference type="InterPro" id="IPR015660">
    <property type="entry name" value="MASH1/Ascl1a-like"/>
</dbReference>
<evidence type="ECO:0000259" key="3">
    <source>
        <dbReference type="PROSITE" id="PS50888"/>
    </source>
</evidence>
<dbReference type="GO" id="GO:0046983">
    <property type="term" value="F:protein dimerization activity"/>
    <property type="evidence" value="ECO:0007669"/>
    <property type="project" value="InterPro"/>
</dbReference>
<feature type="compositionally biased region" description="Basic and acidic residues" evidence="2">
    <location>
        <begin position="639"/>
        <end position="648"/>
    </location>
</feature>
<feature type="region of interest" description="Disordered" evidence="2">
    <location>
        <begin position="62"/>
        <end position="190"/>
    </location>
</feature>
<feature type="compositionally biased region" description="Low complexity" evidence="2">
    <location>
        <begin position="246"/>
        <end position="259"/>
    </location>
</feature>
<feature type="compositionally biased region" description="Low complexity" evidence="2">
    <location>
        <begin position="100"/>
        <end position="122"/>
    </location>
</feature>
<dbReference type="Gene3D" id="4.10.280.10">
    <property type="entry name" value="Helix-loop-helix DNA-binding domain"/>
    <property type="match status" value="1"/>
</dbReference>
<name>B8C8B5_THAPS</name>
<feature type="region of interest" description="Disordered" evidence="2">
    <location>
        <begin position="246"/>
        <end position="280"/>
    </location>
</feature>
<dbReference type="RefSeq" id="XP_002292480.1">
    <property type="nucleotide sequence ID" value="XM_002292444.1"/>
</dbReference>
<dbReference type="HOGENOM" id="CLU_301220_0_0_1"/>
<evidence type="ECO:0000313" key="5">
    <source>
        <dbReference type="Proteomes" id="UP000001449"/>
    </source>
</evidence>
<dbReference type="InterPro" id="IPR000014">
    <property type="entry name" value="PAS"/>
</dbReference>
<feature type="region of interest" description="Disordered" evidence="2">
    <location>
        <begin position="890"/>
        <end position="938"/>
    </location>
</feature>
<dbReference type="GO" id="GO:0090575">
    <property type="term" value="C:RNA polymerase II transcription regulator complex"/>
    <property type="evidence" value="ECO:0000318"/>
    <property type="project" value="GO_Central"/>
</dbReference>
<dbReference type="PANTHER" id="PTHR13935">
    <property type="entry name" value="ACHAETE-SCUTE TRANSCRIPTION FACTOR-RELATED"/>
    <property type="match status" value="1"/>
</dbReference>
<feature type="compositionally biased region" description="Polar residues" evidence="2">
    <location>
        <begin position="604"/>
        <end position="614"/>
    </location>
</feature>
<feature type="region of interest" description="Disordered" evidence="2">
    <location>
        <begin position="842"/>
        <end position="861"/>
    </location>
</feature>
<dbReference type="GO" id="GO:0000977">
    <property type="term" value="F:RNA polymerase II transcription regulatory region sequence-specific DNA binding"/>
    <property type="evidence" value="ECO:0000318"/>
    <property type="project" value="GO_Central"/>
</dbReference>
<dbReference type="InterPro" id="IPR011598">
    <property type="entry name" value="bHLH_dom"/>
</dbReference>
<dbReference type="Gene3D" id="3.30.450.20">
    <property type="entry name" value="PAS domain"/>
    <property type="match status" value="1"/>
</dbReference>
<dbReference type="InterPro" id="IPR035965">
    <property type="entry name" value="PAS-like_dom_sf"/>
</dbReference>
<feature type="compositionally biased region" description="Basic and acidic residues" evidence="2">
    <location>
        <begin position="320"/>
        <end position="331"/>
    </location>
</feature>
<dbReference type="SMART" id="SM00353">
    <property type="entry name" value="HLH"/>
    <property type="match status" value="1"/>
</dbReference>
<evidence type="ECO:0000313" key="4">
    <source>
        <dbReference type="EMBL" id="EED90455.1"/>
    </source>
</evidence>
<feature type="compositionally biased region" description="Low complexity" evidence="2">
    <location>
        <begin position="914"/>
        <end position="937"/>
    </location>
</feature>
<feature type="compositionally biased region" description="Basic and acidic residues" evidence="2">
    <location>
        <begin position="851"/>
        <end position="861"/>
    </location>
</feature>
<dbReference type="KEGG" id="tps:THAPSDRAFT_24007"/>
<feature type="compositionally biased region" description="Pro residues" evidence="2">
    <location>
        <begin position="155"/>
        <end position="165"/>
    </location>
</feature>